<evidence type="ECO:0000313" key="3">
    <source>
        <dbReference type="EMBL" id="KAB8269293.1"/>
    </source>
</evidence>
<gene>
    <name evidence="3" type="ORF">BDV30DRAFT_189833</name>
</gene>
<keyword evidence="1" id="KW-1133">Transmembrane helix</keyword>
<evidence type="ECO:0008006" key="5">
    <source>
        <dbReference type="Google" id="ProtNLM"/>
    </source>
</evidence>
<evidence type="ECO:0000256" key="1">
    <source>
        <dbReference type="SAM" id="Phobius"/>
    </source>
</evidence>
<keyword evidence="2" id="KW-0732">Signal</keyword>
<evidence type="ECO:0000313" key="4">
    <source>
        <dbReference type="Proteomes" id="UP000326289"/>
    </source>
</evidence>
<reference evidence="3 4" key="1">
    <citation type="submission" date="2019-04" db="EMBL/GenBank/DDBJ databases">
        <title>Fungal friends and foes A comparative genomics study of 23 Aspergillus species from section Flavi.</title>
        <authorList>
            <consortium name="DOE Joint Genome Institute"/>
            <person name="Kjaerbolling I."/>
            <person name="Vesth T.C."/>
            <person name="Frisvad J.C."/>
            <person name="Nybo J.L."/>
            <person name="Theobald S."/>
            <person name="Kildgaard S."/>
            <person name="Petersen T.I."/>
            <person name="Kuo A."/>
            <person name="Sato A."/>
            <person name="Lyhne E.K."/>
            <person name="Kogle M.E."/>
            <person name="Wiebenga A."/>
            <person name="Kun R.S."/>
            <person name="Lubbers R.J."/>
            <person name="Makela M.R."/>
            <person name="Barry K."/>
            <person name="Chovatia M."/>
            <person name="Clum A."/>
            <person name="Daum C."/>
            <person name="Haridas S."/>
            <person name="He G."/>
            <person name="LaButti K."/>
            <person name="Lipzen A."/>
            <person name="Mondo S."/>
            <person name="Pangilinan J."/>
            <person name="Riley R."/>
            <person name="Salamov A."/>
            <person name="Simmons B.A."/>
            <person name="Magnuson J.K."/>
            <person name="Henrissat B."/>
            <person name="Mortensen U.H."/>
            <person name="Larsen T.O."/>
            <person name="De vries R.P."/>
            <person name="Grigoriev I.V."/>
            <person name="Machida M."/>
            <person name="Baker S.E."/>
            <person name="Andersen M.R."/>
        </authorList>
    </citation>
    <scope>NUCLEOTIDE SEQUENCE [LARGE SCALE GENOMIC DNA]</scope>
    <source>
        <strain evidence="3 4">CBS 117635</strain>
    </source>
</reference>
<name>A0A5N6IVM4_9EURO</name>
<keyword evidence="4" id="KW-1185">Reference proteome</keyword>
<feature type="signal peptide" evidence="2">
    <location>
        <begin position="1"/>
        <end position="19"/>
    </location>
</feature>
<dbReference type="EMBL" id="ML732849">
    <property type="protein sequence ID" value="KAB8269293.1"/>
    <property type="molecule type" value="Genomic_DNA"/>
</dbReference>
<dbReference type="Proteomes" id="UP000326289">
    <property type="component" value="Unassembled WGS sequence"/>
</dbReference>
<dbReference type="AlphaFoldDB" id="A0A5N6IVM4"/>
<keyword evidence="1" id="KW-0812">Transmembrane</keyword>
<proteinExistence type="predicted"/>
<sequence>MCREPLGGLFFFLIHSVTCCLAPGNYRRFGNGGFHRDSWLSDSFCTTVSGDYLSCLSAFLLICITNSLLVYGRHEGW</sequence>
<feature type="transmembrane region" description="Helical" evidence="1">
    <location>
        <begin position="51"/>
        <end position="71"/>
    </location>
</feature>
<protein>
    <recommendedName>
        <fullName evidence="5">Secreted peptide</fullName>
    </recommendedName>
</protein>
<feature type="chain" id="PRO_5025019640" description="Secreted peptide" evidence="2">
    <location>
        <begin position="20"/>
        <end position="77"/>
    </location>
</feature>
<keyword evidence="1" id="KW-0472">Membrane</keyword>
<evidence type="ECO:0000256" key="2">
    <source>
        <dbReference type="SAM" id="SignalP"/>
    </source>
</evidence>
<accession>A0A5N6IVM4</accession>
<organism evidence="3 4">
    <name type="scientific">Aspergillus minisclerotigenes</name>
    <dbReference type="NCBI Taxonomy" id="656917"/>
    <lineage>
        <taxon>Eukaryota</taxon>
        <taxon>Fungi</taxon>
        <taxon>Dikarya</taxon>
        <taxon>Ascomycota</taxon>
        <taxon>Pezizomycotina</taxon>
        <taxon>Eurotiomycetes</taxon>
        <taxon>Eurotiomycetidae</taxon>
        <taxon>Eurotiales</taxon>
        <taxon>Aspergillaceae</taxon>
        <taxon>Aspergillus</taxon>
        <taxon>Aspergillus subgen. Circumdati</taxon>
    </lineage>
</organism>